<keyword evidence="4 8" id="KW-0812">Transmembrane</keyword>
<keyword evidence="10" id="KW-1185">Reference proteome</keyword>
<evidence type="ECO:0000256" key="1">
    <source>
        <dbReference type="ARBA" id="ARBA00004651"/>
    </source>
</evidence>
<feature type="transmembrane region" description="Helical" evidence="8">
    <location>
        <begin position="48"/>
        <end position="68"/>
    </location>
</feature>
<dbReference type="EMBL" id="FNAP01000001">
    <property type="protein sequence ID" value="SDD78278.1"/>
    <property type="molecule type" value="Genomic_DNA"/>
</dbReference>
<evidence type="ECO:0000256" key="2">
    <source>
        <dbReference type="ARBA" id="ARBA00022475"/>
    </source>
</evidence>
<feature type="transmembrane region" description="Helical" evidence="8">
    <location>
        <begin position="189"/>
        <end position="205"/>
    </location>
</feature>
<reference evidence="9 10" key="1">
    <citation type="submission" date="2016-10" db="EMBL/GenBank/DDBJ databases">
        <authorList>
            <person name="de Groot N.N."/>
        </authorList>
    </citation>
    <scope>NUCLEOTIDE SEQUENCE [LARGE SCALE GENOMIC DNA]</scope>
    <source>
        <strain evidence="9 10">ATCC 700224</strain>
    </source>
</reference>
<dbReference type="GO" id="GO:0071555">
    <property type="term" value="P:cell wall organization"/>
    <property type="evidence" value="ECO:0007669"/>
    <property type="project" value="TreeGrafter"/>
</dbReference>
<dbReference type="Proteomes" id="UP000199412">
    <property type="component" value="Unassembled WGS sequence"/>
</dbReference>
<name>A0A1G6XJA0_9PROT</name>
<dbReference type="STRING" id="69960.SAMN05421720_101526"/>
<organism evidence="9 10">
    <name type="scientific">Rhodospira trueperi</name>
    <dbReference type="NCBI Taxonomy" id="69960"/>
    <lineage>
        <taxon>Bacteria</taxon>
        <taxon>Pseudomonadati</taxon>
        <taxon>Pseudomonadota</taxon>
        <taxon>Alphaproteobacteria</taxon>
        <taxon>Rhodospirillales</taxon>
        <taxon>Rhodospirillaceae</taxon>
        <taxon>Rhodospira</taxon>
    </lineage>
</organism>
<comment type="cofactor">
    <cofactor evidence="7">
        <name>Mg(2+)</name>
        <dbReference type="ChEBI" id="CHEBI:18420"/>
    </cofactor>
</comment>
<evidence type="ECO:0000256" key="4">
    <source>
        <dbReference type="ARBA" id="ARBA00022692"/>
    </source>
</evidence>
<dbReference type="InterPro" id="IPR000715">
    <property type="entry name" value="Glycosyl_transferase_4"/>
</dbReference>
<dbReference type="GO" id="GO:0044038">
    <property type="term" value="P:cell wall macromolecule biosynthetic process"/>
    <property type="evidence" value="ECO:0007669"/>
    <property type="project" value="TreeGrafter"/>
</dbReference>
<feature type="transmembrane region" description="Helical" evidence="8">
    <location>
        <begin position="212"/>
        <end position="233"/>
    </location>
</feature>
<keyword evidence="2" id="KW-1003">Cell membrane</keyword>
<keyword evidence="3 9" id="KW-0808">Transferase</keyword>
<dbReference type="OrthoDB" id="9783652at2"/>
<evidence type="ECO:0000256" key="8">
    <source>
        <dbReference type="SAM" id="Phobius"/>
    </source>
</evidence>
<feature type="binding site" evidence="7">
    <location>
        <position position="216"/>
    </location>
    <ligand>
        <name>Mg(2+)</name>
        <dbReference type="ChEBI" id="CHEBI:18420"/>
    </ligand>
</feature>
<dbReference type="Pfam" id="PF00953">
    <property type="entry name" value="Glycos_transf_4"/>
    <property type="match status" value="1"/>
</dbReference>
<evidence type="ECO:0000256" key="7">
    <source>
        <dbReference type="PIRSR" id="PIRSR600715-1"/>
    </source>
</evidence>
<comment type="subcellular location">
    <subcellularLocation>
        <location evidence="1">Cell membrane</location>
        <topology evidence="1">Multi-pass membrane protein</topology>
    </subcellularLocation>
</comment>
<accession>A0A1G6XJA0</accession>
<dbReference type="GO" id="GO:0016780">
    <property type="term" value="F:phosphotransferase activity, for other substituted phosphate groups"/>
    <property type="evidence" value="ECO:0007669"/>
    <property type="project" value="InterPro"/>
</dbReference>
<evidence type="ECO:0000256" key="6">
    <source>
        <dbReference type="ARBA" id="ARBA00023136"/>
    </source>
</evidence>
<protein>
    <submittedName>
        <fullName evidence="9">UDP-N-acetylmuramyl pentapeptide phosphotransferase/UDP-N-acetylglucosamine-1-phosphate transferase</fullName>
    </submittedName>
</protein>
<evidence type="ECO:0000256" key="5">
    <source>
        <dbReference type="ARBA" id="ARBA00022989"/>
    </source>
</evidence>
<feature type="transmembrane region" description="Helical" evidence="8">
    <location>
        <begin position="287"/>
        <end position="307"/>
    </location>
</feature>
<feature type="transmembrane region" description="Helical" evidence="8">
    <location>
        <begin position="80"/>
        <end position="98"/>
    </location>
</feature>
<proteinExistence type="predicted"/>
<sequence length="341" mass="35881">MMLTVAPSPFILALIAAVLSIGAVRLVEAWLRARAVLDHPNARSSHAVPTPRGAGLAVMAVALPLLAWDAVSLPLENGGGTPWVLIVGALGLAALSWLDDLRNLSARVRLVAHFAACLLTLLVLPLPGPVFQGWLPPSLDLLAAAVCWVWFVNLFNFMDGIDGISGVQTVALGAALALLHGVANVPIPVGAPWILAGAMAGFLVWNWHPARIFLGDVGSVPLGFLLGGLLVMLASLGHLAAALIAPAYYLADATLTLANRIIRRRPFMQAHREHAYQRAVQAGVSHARVSGAIALLNAALAGLALWAAVASPWAPLILAAVLTGGLLWVFQHRARWLAPKR</sequence>
<gene>
    <name evidence="9" type="ORF">SAMN05421720_101526</name>
</gene>
<keyword evidence="7" id="KW-0460">Magnesium</keyword>
<feature type="binding site" evidence="7">
    <location>
        <position position="156"/>
    </location>
    <ligand>
        <name>Mg(2+)</name>
        <dbReference type="ChEBI" id="CHEBI:18420"/>
    </ligand>
</feature>
<evidence type="ECO:0000313" key="9">
    <source>
        <dbReference type="EMBL" id="SDD78278.1"/>
    </source>
</evidence>
<keyword evidence="7" id="KW-0479">Metal-binding</keyword>
<feature type="transmembrane region" description="Helical" evidence="8">
    <location>
        <begin position="313"/>
        <end position="331"/>
    </location>
</feature>
<dbReference type="GO" id="GO:0046872">
    <property type="term" value="F:metal ion binding"/>
    <property type="evidence" value="ECO:0007669"/>
    <property type="project" value="UniProtKB-KW"/>
</dbReference>
<dbReference type="AlphaFoldDB" id="A0A1G6XJA0"/>
<evidence type="ECO:0000313" key="10">
    <source>
        <dbReference type="Proteomes" id="UP000199412"/>
    </source>
</evidence>
<keyword evidence="5 8" id="KW-1133">Transmembrane helix</keyword>
<keyword evidence="6 8" id="KW-0472">Membrane</keyword>
<feature type="transmembrane region" description="Helical" evidence="8">
    <location>
        <begin position="110"/>
        <end position="128"/>
    </location>
</feature>
<dbReference type="RefSeq" id="WP_092781594.1">
    <property type="nucleotide sequence ID" value="NZ_FNAP01000001.1"/>
</dbReference>
<evidence type="ECO:0000256" key="3">
    <source>
        <dbReference type="ARBA" id="ARBA00022679"/>
    </source>
</evidence>
<feature type="transmembrane region" description="Helical" evidence="8">
    <location>
        <begin position="239"/>
        <end position="262"/>
    </location>
</feature>
<dbReference type="CDD" id="cd06854">
    <property type="entry name" value="GT_WbpL_WbcO_like"/>
    <property type="match status" value="1"/>
</dbReference>
<dbReference type="GO" id="GO:0009103">
    <property type="term" value="P:lipopolysaccharide biosynthetic process"/>
    <property type="evidence" value="ECO:0007669"/>
    <property type="project" value="TreeGrafter"/>
</dbReference>
<dbReference type="PANTHER" id="PTHR22926">
    <property type="entry name" value="PHOSPHO-N-ACETYLMURAMOYL-PENTAPEPTIDE-TRANSFERASE"/>
    <property type="match status" value="1"/>
</dbReference>
<dbReference type="GO" id="GO:0005886">
    <property type="term" value="C:plasma membrane"/>
    <property type="evidence" value="ECO:0007669"/>
    <property type="project" value="UniProtKB-SubCell"/>
</dbReference>
<feature type="transmembrane region" description="Helical" evidence="8">
    <location>
        <begin position="6"/>
        <end position="27"/>
    </location>
</feature>
<dbReference type="PANTHER" id="PTHR22926:SF3">
    <property type="entry name" value="UNDECAPRENYL-PHOSPHATE ALPHA-N-ACETYLGLUCOSAMINYL 1-PHOSPHATE TRANSFERASE"/>
    <property type="match status" value="1"/>
</dbReference>